<dbReference type="Proteomes" id="UP001470230">
    <property type="component" value="Unassembled WGS sequence"/>
</dbReference>
<evidence type="ECO:0000256" key="1">
    <source>
        <dbReference type="SAM" id="MobiDB-lite"/>
    </source>
</evidence>
<evidence type="ECO:0000313" key="3">
    <source>
        <dbReference type="Proteomes" id="UP001470230"/>
    </source>
</evidence>
<gene>
    <name evidence="2" type="ORF">M9Y10_004366</name>
</gene>
<feature type="compositionally biased region" description="Basic and acidic residues" evidence="1">
    <location>
        <begin position="433"/>
        <end position="445"/>
    </location>
</feature>
<proteinExistence type="predicted"/>
<keyword evidence="3" id="KW-1185">Reference proteome</keyword>
<evidence type="ECO:0008006" key="4">
    <source>
        <dbReference type="Google" id="ProtNLM"/>
    </source>
</evidence>
<comment type="caution">
    <text evidence="2">The sequence shown here is derived from an EMBL/GenBank/DDBJ whole genome shotgun (WGS) entry which is preliminary data.</text>
</comment>
<sequence>MDSNENKQKDIKSFCKKYFSVFASIISDHETTNIDIDLLSLENVFIHSINSIGRILSSSYIIKHDIQLNASKQFGLKHFGFVQYISSILVNIIDLPILFPKEARLTAIRQTGKIISRVGWLKDQKYQRIVYSTARNFQARIPALSKLSSDFECSYLFALSHMAIDPQLQEILLKVIESYIPALTSNSNSGDSSRNLNNIKISLCKAIQKLDQTTDQIYKIMKNLAEDKNAHPEVSSEASLAFLCLSIKTNKRDTVKRITRGLSELIMTSQHPPNIKSAIKMLYNICSNDPSQKDELLPILMNFIKSDSQFHRDYALYVLSKLEIELNHNEYIKQIVSLIKNHFSVRMKNSQCSTLLKYVVKAAAVICSHYIEYAAMFNESIDTLLSSFTALPFSTSSLFDIKIAFTEEEIKKAAKKLKKKQKDAVETGEDETELKTDNEIESKTEEENDDENDSKNESENDSKNEPKKEDGKESKIDDEDVSKTDDENSNSISNESESIEIDPFVGYAFDTRPLSPDSIAVLTWRRELANLPQLLIFDLKVPEIGYAKSGDWFSAPKGFQIYEDVVSYFVMCCAYPERAGMSIPYFFQHLADQQRKSERIPVAWKQIASILDQFSVLNYIQLFFALCLMQQQKNEGENKAYLSVEGKVVKDLLCEMHAILDLLAKLKLKQEKKRVPTVEPPKTKRK</sequence>
<reference evidence="2 3" key="1">
    <citation type="submission" date="2024-04" db="EMBL/GenBank/DDBJ databases">
        <title>Tritrichomonas musculus Genome.</title>
        <authorList>
            <person name="Alves-Ferreira E."/>
            <person name="Grigg M."/>
            <person name="Lorenzi H."/>
            <person name="Galac M."/>
        </authorList>
    </citation>
    <scope>NUCLEOTIDE SEQUENCE [LARGE SCALE GENOMIC DNA]</scope>
    <source>
        <strain evidence="2 3">EAF2021</strain>
    </source>
</reference>
<dbReference type="InterPro" id="IPR016024">
    <property type="entry name" value="ARM-type_fold"/>
</dbReference>
<dbReference type="Gene3D" id="1.25.10.10">
    <property type="entry name" value="Leucine-rich Repeat Variant"/>
    <property type="match status" value="1"/>
</dbReference>
<feature type="compositionally biased region" description="Basic and acidic residues" evidence="1">
    <location>
        <begin position="453"/>
        <end position="486"/>
    </location>
</feature>
<feature type="region of interest" description="Disordered" evidence="1">
    <location>
        <begin position="421"/>
        <end position="497"/>
    </location>
</feature>
<protein>
    <recommendedName>
        <fullName evidence="4">Condensin complex subunit 1 C-terminal domain-containing protein</fullName>
    </recommendedName>
</protein>
<dbReference type="InterPro" id="IPR011989">
    <property type="entry name" value="ARM-like"/>
</dbReference>
<dbReference type="SUPFAM" id="SSF48371">
    <property type="entry name" value="ARM repeat"/>
    <property type="match status" value="1"/>
</dbReference>
<dbReference type="EMBL" id="JAPFFF010000010">
    <property type="protein sequence ID" value="KAK8881622.1"/>
    <property type="molecule type" value="Genomic_DNA"/>
</dbReference>
<name>A0ABR2JS92_9EUKA</name>
<evidence type="ECO:0000313" key="2">
    <source>
        <dbReference type="EMBL" id="KAK8881622.1"/>
    </source>
</evidence>
<organism evidence="2 3">
    <name type="scientific">Tritrichomonas musculus</name>
    <dbReference type="NCBI Taxonomy" id="1915356"/>
    <lineage>
        <taxon>Eukaryota</taxon>
        <taxon>Metamonada</taxon>
        <taxon>Parabasalia</taxon>
        <taxon>Tritrichomonadida</taxon>
        <taxon>Tritrichomonadidae</taxon>
        <taxon>Tritrichomonas</taxon>
    </lineage>
</organism>
<accession>A0ABR2JS92</accession>